<name>A0A562KNU2_9FLAO</name>
<feature type="domain" description="Glycosyltransferase 2-like" evidence="1">
    <location>
        <begin position="6"/>
        <end position="174"/>
    </location>
</feature>
<comment type="caution">
    <text evidence="2">The sequence shown here is derived from an EMBL/GenBank/DDBJ whole genome shotgun (WGS) entry which is preliminary data.</text>
</comment>
<proteinExistence type="predicted"/>
<evidence type="ECO:0000313" key="2">
    <source>
        <dbReference type="EMBL" id="TWH97056.1"/>
    </source>
</evidence>
<accession>A0A562KNU2</accession>
<sequence>MRPSISIIVPCFNGELFIKNTINSIKNQTFTEWECIIIDDGSKDNSKQIINDEIIDDDRFHFVSQENKGLSSTRNYGINLAKGEYLFFLDSDDSLPDNALSDLFHVIESNKNIDIVIGQTLCTYGQEFKPVDFLSNEWPKNELLHNVEASFIEYMIEKSTTCIAQNRLYRFDFLKNHNLLFYNGILHEDVLWYFETMSLASTFFCSEKTTYYYNVNNDNAITKNIKQKNIFDYLTIIEQIYEKYYLKCNNNKTKDLIGVYIIFLKIQMLELINRGANLHKKETFEKIKTCLNKTIVERKVIKLNKKIEKKIFIFNYIINHKNEKSILLLDFYSSRNFILKLLFKVYKFIFQNSFNKINNKYYKIV</sequence>
<dbReference type="PANTHER" id="PTHR22916:SF3">
    <property type="entry name" value="UDP-GLCNAC:BETAGAL BETA-1,3-N-ACETYLGLUCOSAMINYLTRANSFERASE-LIKE PROTEIN 1"/>
    <property type="match status" value="1"/>
</dbReference>
<dbReference type="PANTHER" id="PTHR22916">
    <property type="entry name" value="GLYCOSYLTRANSFERASE"/>
    <property type="match status" value="1"/>
</dbReference>
<keyword evidence="3" id="KW-1185">Reference proteome</keyword>
<evidence type="ECO:0000259" key="1">
    <source>
        <dbReference type="Pfam" id="PF00535"/>
    </source>
</evidence>
<dbReference type="OrthoDB" id="396512at2"/>
<dbReference type="Proteomes" id="UP000315312">
    <property type="component" value="Unassembled WGS sequence"/>
</dbReference>
<reference evidence="2 3" key="1">
    <citation type="journal article" date="2015" name="Stand. Genomic Sci.">
        <title>Genomic Encyclopedia of Bacterial and Archaeal Type Strains, Phase III: the genomes of soil and plant-associated and newly described type strains.</title>
        <authorList>
            <person name="Whitman W.B."/>
            <person name="Woyke T."/>
            <person name="Klenk H.P."/>
            <person name="Zhou Y."/>
            <person name="Lilburn T.G."/>
            <person name="Beck B.J."/>
            <person name="De Vos P."/>
            <person name="Vandamme P."/>
            <person name="Eisen J.A."/>
            <person name="Garrity G."/>
            <person name="Hugenholtz P."/>
            <person name="Kyrpides N.C."/>
        </authorList>
    </citation>
    <scope>NUCLEOTIDE SEQUENCE [LARGE SCALE GENOMIC DNA]</scope>
    <source>
        <strain evidence="2 3">CGMCC 1.6844</strain>
    </source>
</reference>
<protein>
    <submittedName>
        <fullName evidence="2">Glycosyltransferase involved in cell wall biosynthesis</fullName>
    </submittedName>
</protein>
<dbReference type="EMBL" id="VLKM01000002">
    <property type="protein sequence ID" value="TWH97056.1"/>
    <property type="molecule type" value="Genomic_DNA"/>
</dbReference>
<gene>
    <name evidence="2" type="ORF">IP97_00481</name>
</gene>
<dbReference type="GO" id="GO:0016758">
    <property type="term" value="F:hexosyltransferase activity"/>
    <property type="evidence" value="ECO:0007669"/>
    <property type="project" value="UniProtKB-ARBA"/>
</dbReference>
<dbReference type="SUPFAM" id="SSF53448">
    <property type="entry name" value="Nucleotide-diphospho-sugar transferases"/>
    <property type="match status" value="1"/>
</dbReference>
<evidence type="ECO:0000313" key="3">
    <source>
        <dbReference type="Proteomes" id="UP000315312"/>
    </source>
</evidence>
<dbReference type="CDD" id="cd00761">
    <property type="entry name" value="Glyco_tranf_GTA_type"/>
    <property type="match status" value="1"/>
</dbReference>
<dbReference type="AlphaFoldDB" id="A0A562KNU2"/>
<dbReference type="InterPro" id="IPR001173">
    <property type="entry name" value="Glyco_trans_2-like"/>
</dbReference>
<dbReference type="Pfam" id="PF00535">
    <property type="entry name" value="Glycos_transf_2"/>
    <property type="match status" value="1"/>
</dbReference>
<organism evidence="2 3">
    <name type="scientific">Flavobacterium cheniae</name>
    <dbReference type="NCBI Taxonomy" id="295428"/>
    <lineage>
        <taxon>Bacteria</taxon>
        <taxon>Pseudomonadati</taxon>
        <taxon>Bacteroidota</taxon>
        <taxon>Flavobacteriia</taxon>
        <taxon>Flavobacteriales</taxon>
        <taxon>Flavobacteriaceae</taxon>
        <taxon>Flavobacterium</taxon>
    </lineage>
</organism>
<dbReference type="RefSeq" id="WP_133609961.1">
    <property type="nucleotide sequence ID" value="NZ_SNZC01000003.1"/>
</dbReference>
<dbReference type="InterPro" id="IPR029044">
    <property type="entry name" value="Nucleotide-diphossugar_trans"/>
</dbReference>
<dbReference type="Gene3D" id="3.90.550.10">
    <property type="entry name" value="Spore Coat Polysaccharide Biosynthesis Protein SpsA, Chain A"/>
    <property type="match status" value="1"/>
</dbReference>
<keyword evidence="2" id="KW-0808">Transferase</keyword>